<feature type="signal peptide" evidence="1">
    <location>
        <begin position="1"/>
        <end position="29"/>
    </location>
</feature>
<dbReference type="EMBL" id="ATLV01023902">
    <property type="status" value="NOT_ANNOTATED_CDS"/>
    <property type="molecule type" value="Genomic_DNA"/>
</dbReference>
<reference evidence="3" key="2">
    <citation type="submission" date="2020-05" db="UniProtKB">
        <authorList>
            <consortium name="EnsemblMetazoa"/>
        </authorList>
    </citation>
    <scope>IDENTIFICATION</scope>
</reference>
<evidence type="ECO:0000256" key="1">
    <source>
        <dbReference type="SAM" id="SignalP"/>
    </source>
</evidence>
<keyword evidence="4" id="KW-1185">Reference proteome</keyword>
<dbReference type="GO" id="GO:0005783">
    <property type="term" value="C:endoplasmic reticulum"/>
    <property type="evidence" value="ECO:0007669"/>
    <property type="project" value="TreeGrafter"/>
</dbReference>
<evidence type="ECO:0000313" key="2">
    <source>
        <dbReference type="EMBL" id="KFB49861.1"/>
    </source>
</evidence>
<protein>
    <submittedName>
        <fullName evidence="2 3">Uncharacterized protein</fullName>
    </submittedName>
</protein>
<evidence type="ECO:0000313" key="3">
    <source>
        <dbReference type="EnsemblMetazoa" id="ASIC017886-PA"/>
    </source>
</evidence>
<dbReference type="VEuPathDB" id="VectorBase:ASIC017886"/>
<proteinExistence type="predicted"/>
<keyword evidence="1" id="KW-0732">Signal</keyword>
<dbReference type="PANTHER" id="PTHR44395">
    <property type="match status" value="1"/>
</dbReference>
<dbReference type="PANTHER" id="PTHR44395:SF1">
    <property type="entry name" value="PROTEIN O-MANNOSYL-TRANSFERASE TMTC3"/>
    <property type="match status" value="1"/>
</dbReference>
<dbReference type="GO" id="GO:0035269">
    <property type="term" value="P:protein O-linked glycosylation via mannose"/>
    <property type="evidence" value="ECO:0007669"/>
    <property type="project" value="TreeGrafter"/>
</dbReference>
<dbReference type="Proteomes" id="UP000030765">
    <property type="component" value="Unassembled WGS sequence"/>
</dbReference>
<feature type="chain" id="PRO_5001784983" evidence="1">
    <location>
        <begin position="30"/>
        <end position="85"/>
    </location>
</feature>
<dbReference type="EMBL" id="KE525347">
    <property type="protein sequence ID" value="KFB49861.1"/>
    <property type="molecule type" value="Genomic_DNA"/>
</dbReference>
<gene>
    <name evidence="2" type="ORF">ZHAS_00017886</name>
</gene>
<reference evidence="2 4" key="1">
    <citation type="journal article" date="2014" name="BMC Genomics">
        <title>Genome sequence of Anopheles sinensis provides insight into genetics basis of mosquito competence for malaria parasites.</title>
        <authorList>
            <person name="Zhou D."/>
            <person name="Zhang D."/>
            <person name="Ding G."/>
            <person name="Shi L."/>
            <person name="Hou Q."/>
            <person name="Ye Y."/>
            <person name="Xu Y."/>
            <person name="Zhou H."/>
            <person name="Xiong C."/>
            <person name="Li S."/>
            <person name="Yu J."/>
            <person name="Hong S."/>
            <person name="Yu X."/>
            <person name="Zou P."/>
            <person name="Chen C."/>
            <person name="Chang X."/>
            <person name="Wang W."/>
            <person name="Lv Y."/>
            <person name="Sun Y."/>
            <person name="Ma L."/>
            <person name="Shen B."/>
            <person name="Zhu C."/>
        </authorList>
    </citation>
    <scope>NUCLEOTIDE SEQUENCE [LARGE SCALE GENOMIC DNA]</scope>
</reference>
<dbReference type="EnsemblMetazoa" id="ASIC017886-RA">
    <property type="protein sequence ID" value="ASIC017886-PA"/>
    <property type="gene ID" value="ASIC017886"/>
</dbReference>
<accession>A0A084WI17</accession>
<name>A0A084WI17_ANOSI</name>
<organism evidence="2">
    <name type="scientific">Anopheles sinensis</name>
    <name type="common">Mosquito</name>
    <dbReference type="NCBI Taxonomy" id="74873"/>
    <lineage>
        <taxon>Eukaryota</taxon>
        <taxon>Metazoa</taxon>
        <taxon>Ecdysozoa</taxon>
        <taxon>Arthropoda</taxon>
        <taxon>Hexapoda</taxon>
        <taxon>Insecta</taxon>
        <taxon>Pterygota</taxon>
        <taxon>Neoptera</taxon>
        <taxon>Endopterygota</taxon>
        <taxon>Diptera</taxon>
        <taxon>Nematocera</taxon>
        <taxon>Culicoidea</taxon>
        <taxon>Culicidae</taxon>
        <taxon>Anophelinae</taxon>
        <taxon>Anopheles</taxon>
    </lineage>
</organism>
<dbReference type="OrthoDB" id="66906at2759"/>
<dbReference type="STRING" id="74873.A0A084WI17"/>
<dbReference type="AlphaFoldDB" id="A0A084WI17"/>
<evidence type="ECO:0000313" key="4">
    <source>
        <dbReference type="Proteomes" id="UP000030765"/>
    </source>
</evidence>
<dbReference type="GO" id="GO:0000030">
    <property type="term" value="F:mannosyltransferase activity"/>
    <property type="evidence" value="ECO:0007669"/>
    <property type="project" value="TreeGrafter"/>
</dbReference>
<sequence length="85" mass="9402">MLKTYPLKNGWRYLCLSMLFVATAMLCKEQGITITGVCAIYEIFVAQKVCGKLPAKVTYLLPPKTSKASITPPWFGQPNILCAAF</sequence>